<dbReference type="RefSeq" id="XP_066692668.1">
    <property type="nucleotide sequence ID" value="XM_066850430.1"/>
</dbReference>
<dbReference type="GeneID" id="92083492"/>
<proteinExistence type="predicted"/>
<comment type="caution">
    <text evidence="2">The sequence shown here is derived from an EMBL/GenBank/DDBJ whole genome shotgun (WGS) entry which is preliminary data.</text>
</comment>
<dbReference type="InterPro" id="IPR005097">
    <property type="entry name" value="Sacchrp_dh_NADP-bd"/>
</dbReference>
<gene>
    <name evidence="2" type="ORF">PG986_014208</name>
</gene>
<keyword evidence="3" id="KW-1185">Reference proteome</keyword>
<feature type="domain" description="Saccharopine dehydrogenase NADP binding" evidence="1">
    <location>
        <begin position="4"/>
        <end position="92"/>
    </location>
</feature>
<dbReference type="PANTHER" id="PTHR48079:SF6">
    <property type="entry name" value="NAD(P)-BINDING DOMAIN-CONTAINING PROTEIN-RELATED"/>
    <property type="match status" value="1"/>
</dbReference>
<evidence type="ECO:0000259" key="1">
    <source>
        <dbReference type="Pfam" id="PF03435"/>
    </source>
</evidence>
<dbReference type="SUPFAM" id="SSF51735">
    <property type="entry name" value="NAD(P)-binding Rossmann-fold domains"/>
    <property type="match status" value="1"/>
</dbReference>
<evidence type="ECO:0000313" key="3">
    <source>
        <dbReference type="Proteomes" id="UP001391051"/>
    </source>
</evidence>
<dbReference type="Pfam" id="PF03435">
    <property type="entry name" value="Sacchrp_dh_NADP"/>
    <property type="match status" value="1"/>
</dbReference>
<name>A0ABR1PSC0_9PEZI</name>
<dbReference type="EMBL" id="JAQQWE010000010">
    <property type="protein sequence ID" value="KAK7937340.1"/>
    <property type="molecule type" value="Genomic_DNA"/>
</dbReference>
<sequence>MPTIFIMGGTGHIGGAMLDLLAGSSHPVDVSVLVLARDQEKAANVTAKYPQVHPVVGDFANLNLIETTYRGVDIVINAGLDITHDEMLKAVLRGLQSREGNGGSAMKPYFIHTSSAYLDCDLREPGGTKSEKVWDDIEDSEQLVSMPGTAVHRVTDKLSVRQPYPITMPALFQCLRAFHSAFVIGEGENAVGMIHVRDFARMNMVLVDNALATLTGSNNKTEPPFPVWGENAYYFASAHGAIGGSGHEIKSVSTAEVARQVLSGGDNYDPDTAPPPLDSWATHIAQGQGANLRIWASKMRRLGWVLEHVSFFETMDDVIPAYLR</sequence>
<accession>A0ABR1PSC0</accession>
<dbReference type="InterPro" id="IPR036291">
    <property type="entry name" value="NAD(P)-bd_dom_sf"/>
</dbReference>
<evidence type="ECO:0000313" key="2">
    <source>
        <dbReference type="EMBL" id="KAK7937340.1"/>
    </source>
</evidence>
<dbReference type="Gene3D" id="3.40.50.720">
    <property type="entry name" value="NAD(P)-binding Rossmann-like Domain"/>
    <property type="match status" value="1"/>
</dbReference>
<dbReference type="Proteomes" id="UP001391051">
    <property type="component" value="Unassembled WGS sequence"/>
</dbReference>
<dbReference type="PANTHER" id="PTHR48079">
    <property type="entry name" value="PROTEIN YEEZ"/>
    <property type="match status" value="1"/>
</dbReference>
<dbReference type="InterPro" id="IPR051783">
    <property type="entry name" value="NAD(P)-dependent_oxidoreduct"/>
</dbReference>
<organism evidence="2 3">
    <name type="scientific">Apiospora aurea</name>
    <dbReference type="NCBI Taxonomy" id="335848"/>
    <lineage>
        <taxon>Eukaryota</taxon>
        <taxon>Fungi</taxon>
        <taxon>Dikarya</taxon>
        <taxon>Ascomycota</taxon>
        <taxon>Pezizomycotina</taxon>
        <taxon>Sordariomycetes</taxon>
        <taxon>Xylariomycetidae</taxon>
        <taxon>Amphisphaeriales</taxon>
        <taxon>Apiosporaceae</taxon>
        <taxon>Apiospora</taxon>
    </lineage>
</organism>
<reference evidence="2 3" key="1">
    <citation type="submission" date="2023-01" db="EMBL/GenBank/DDBJ databases">
        <title>Analysis of 21 Apiospora genomes using comparative genomics revels a genus with tremendous synthesis potential of carbohydrate active enzymes and secondary metabolites.</title>
        <authorList>
            <person name="Sorensen T."/>
        </authorList>
    </citation>
    <scope>NUCLEOTIDE SEQUENCE [LARGE SCALE GENOMIC DNA]</scope>
    <source>
        <strain evidence="2 3">CBS 24483</strain>
    </source>
</reference>
<protein>
    <submittedName>
        <fullName evidence="2">NAD dependent epimerase/dehydratase family protein</fullName>
    </submittedName>
</protein>